<dbReference type="InterPro" id="IPR016162">
    <property type="entry name" value="Ald_DH_N"/>
</dbReference>
<dbReference type="RefSeq" id="WP_076033658.1">
    <property type="nucleotide sequence ID" value="NZ_CP016897.1"/>
</dbReference>
<dbReference type="FunFam" id="3.40.605.10:FF:000026">
    <property type="entry name" value="Aldehyde dehydrogenase, putative"/>
    <property type="match status" value="1"/>
</dbReference>
<dbReference type="InterPro" id="IPR016163">
    <property type="entry name" value="Ald_DH_C"/>
</dbReference>
<geneLocation type="plasmid" evidence="7">
    <name>pgfj1</name>
</geneLocation>
<name>A0A1P8EN97_9GAMM</name>
<dbReference type="InterPro" id="IPR015590">
    <property type="entry name" value="Aldehyde_DH_dom"/>
</dbReference>
<proteinExistence type="inferred from homology"/>
<dbReference type="KEGG" id="asol:BEN76_16485"/>
<dbReference type="FunFam" id="3.40.309.10:FF:000012">
    <property type="entry name" value="Betaine aldehyde dehydrogenase"/>
    <property type="match status" value="1"/>
</dbReference>
<dbReference type="InterPro" id="IPR029510">
    <property type="entry name" value="Ald_DH_CS_GLU"/>
</dbReference>
<reference evidence="6 7" key="1">
    <citation type="submission" date="2016-08" db="EMBL/GenBank/DDBJ databases">
        <title>Complete genome sequence of Acinetobacter baylyi strain GFJ2.</title>
        <authorList>
            <person name="Tabata M."/>
            <person name="Kuboki S."/>
            <person name="Gibu N."/>
            <person name="Kinouchi Y."/>
            <person name="Vangnai A."/>
            <person name="Kasai D."/>
            <person name="Fukuda M."/>
        </authorList>
    </citation>
    <scope>NUCLEOTIDE SEQUENCE [LARGE SCALE GENOMIC DNA]</scope>
    <source>
        <strain evidence="6 7">GFJ2</strain>
        <plasmid evidence="7">Plasmid pgfj1</plasmid>
    </source>
</reference>
<evidence type="ECO:0000259" key="5">
    <source>
        <dbReference type="Pfam" id="PF00171"/>
    </source>
</evidence>
<sequence>MNARFQEILPELALYAGSQKLNVNQTFQDINPCDESLIAQIPKASVDDLDAIVAAAKHAWHGATWREITPLQRENLIRRFADAIEQDSARLAQLESMDAGKPISITQTVDIPAVVAWLKYYAGWASKIMGSAGELSNVAGSFHAYSRRQSIGVVAAITPWNFPSVLSMWKIAPALAAGCCIVLKPASDTPLTALRLAEIAREVGFPEGVFNVVTGNSEIGHALATHPDIAKVAFTGSTQTGRSILQASIADFKRVTLELGGKSPVILHKDADLDKAIPTIAMGCFFNTGQVCYAGTRLYVHHDIYDEVLVRLAAFTKSLKIGASDDPNTQLGPVVNARQKHSIQEFLNEAQQLGIESLDLSEMTLPEKGFYVRPAILKNVPAHAPIMKEEVFGPVLATATYQDLQEAIQLSNDSVYGLAAHLWTQDLSIAHQISAALDAGTVFVNCALLADPNFPFGGFKQSGIGRENGQEVLDAYLESKSVIMALN</sequence>
<dbReference type="InterPro" id="IPR016161">
    <property type="entry name" value="Ald_DH/histidinol_DH"/>
</dbReference>
<gene>
    <name evidence="6" type="ORF">BEN76_16485</name>
</gene>
<dbReference type="PROSITE" id="PS00687">
    <property type="entry name" value="ALDEHYDE_DEHYDR_GLU"/>
    <property type="match status" value="1"/>
</dbReference>
<dbReference type="Proteomes" id="UP000185674">
    <property type="component" value="Plasmid pGFJ1"/>
</dbReference>
<dbReference type="FunFam" id="3.40.605.10:FF:000007">
    <property type="entry name" value="NAD/NADP-dependent betaine aldehyde dehydrogenase"/>
    <property type="match status" value="1"/>
</dbReference>
<feature type="domain" description="Aldehyde dehydrogenase" evidence="5">
    <location>
        <begin position="25"/>
        <end position="482"/>
    </location>
</feature>
<feature type="active site" evidence="3">
    <location>
        <position position="258"/>
    </location>
</feature>
<dbReference type="EMBL" id="CP016897">
    <property type="protein sequence ID" value="APV37649.1"/>
    <property type="molecule type" value="Genomic_DNA"/>
</dbReference>
<dbReference type="Pfam" id="PF00171">
    <property type="entry name" value="Aldedh"/>
    <property type="match status" value="1"/>
</dbReference>
<keyword evidence="2 4" id="KW-0560">Oxidoreductase</keyword>
<evidence type="ECO:0000256" key="3">
    <source>
        <dbReference type="PROSITE-ProRule" id="PRU10007"/>
    </source>
</evidence>
<accession>A0A1P8EN97</accession>
<evidence type="ECO:0000313" key="6">
    <source>
        <dbReference type="EMBL" id="APV37649.1"/>
    </source>
</evidence>
<keyword evidence="6" id="KW-0614">Plasmid</keyword>
<dbReference type="Gene3D" id="3.40.605.10">
    <property type="entry name" value="Aldehyde Dehydrogenase, Chain A, domain 1"/>
    <property type="match status" value="1"/>
</dbReference>
<protein>
    <submittedName>
        <fullName evidence="6">Betaine-aldehyde dehydrogenase</fullName>
    </submittedName>
</protein>
<organism evidence="6 7">
    <name type="scientific">Acinetobacter soli</name>
    <dbReference type="NCBI Taxonomy" id="487316"/>
    <lineage>
        <taxon>Bacteria</taxon>
        <taxon>Pseudomonadati</taxon>
        <taxon>Pseudomonadota</taxon>
        <taxon>Gammaproteobacteria</taxon>
        <taxon>Moraxellales</taxon>
        <taxon>Moraxellaceae</taxon>
        <taxon>Acinetobacter</taxon>
    </lineage>
</organism>
<comment type="similarity">
    <text evidence="1 4">Belongs to the aldehyde dehydrogenase family.</text>
</comment>
<evidence type="ECO:0000256" key="1">
    <source>
        <dbReference type="ARBA" id="ARBA00009986"/>
    </source>
</evidence>
<dbReference type="SUPFAM" id="SSF53720">
    <property type="entry name" value="ALDH-like"/>
    <property type="match status" value="1"/>
</dbReference>
<dbReference type="AlphaFoldDB" id="A0A1P8EN97"/>
<evidence type="ECO:0000256" key="4">
    <source>
        <dbReference type="RuleBase" id="RU003345"/>
    </source>
</evidence>
<evidence type="ECO:0000256" key="2">
    <source>
        <dbReference type="ARBA" id="ARBA00023002"/>
    </source>
</evidence>
<dbReference type="PANTHER" id="PTHR11699">
    <property type="entry name" value="ALDEHYDE DEHYDROGENASE-RELATED"/>
    <property type="match status" value="1"/>
</dbReference>
<dbReference type="GO" id="GO:0016620">
    <property type="term" value="F:oxidoreductase activity, acting on the aldehyde or oxo group of donors, NAD or NADP as acceptor"/>
    <property type="evidence" value="ECO:0007669"/>
    <property type="project" value="InterPro"/>
</dbReference>
<evidence type="ECO:0000313" key="7">
    <source>
        <dbReference type="Proteomes" id="UP000185674"/>
    </source>
</evidence>
<dbReference type="Gene3D" id="3.40.309.10">
    <property type="entry name" value="Aldehyde Dehydrogenase, Chain A, domain 2"/>
    <property type="match status" value="1"/>
</dbReference>